<reference evidence="1 2" key="1">
    <citation type="submission" date="2016-07" db="EMBL/GenBank/DDBJ databases">
        <title>Caryophanon tenue genome sequencing.</title>
        <authorList>
            <person name="Verma A."/>
            <person name="Pal Y."/>
            <person name="Krishnamurthi S."/>
        </authorList>
    </citation>
    <scope>NUCLEOTIDE SEQUENCE [LARGE SCALE GENOMIC DNA]</scope>
    <source>
        <strain evidence="1 2">DSM 14152</strain>
    </source>
</reference>
<evidence type="ECO:0000313" key="1">
    <source>
        <dbReference type="EMBL" id="OCS88538.1"/>
    </source>
</evidence>
<dbReference type="RefSeq" id="WP_066542331.1">
    <property type="nucleotide sequence ID" value="NZ_MASJ01000001.1"/>
</dbReference>
<sequence>MQLLTPSVAAFSRSVQQAFQHEHLSFAMRMVKSLEDPSFRNITFVDFMQDFSTNAHGKCKHCDVLQQLSPIQLHIVRQFLQMIKTSCPDCFTLQIGHAFQKINTLLHKQQLLSV</sequence>
<proteinExistence type="predicted"/>
<dbReference type="AlphaFoldDB" id="A0A1C0YMZ4"/>
<comment type="caution">
    <text evidence="1">The sequence shown here is derived from an EMBL/GenBank/DDBJ whole genome shotgun (WGS) entry which is preliminary data.</text>
</comment>
<protein>
    <submittedName>
        <fullName evidence="1">Uncharacterized protein</fullName>
    </submittedName>
</protein>
<keyword evidence="2" id="KW-1185">Reference proteome</keyword>
<organism evidence="1 2">
    <name type="scientific">Caryophanon tenue</name>
    <dbReference type="NCBI Taxonomy" id="33978"/>
    <lineage>
        <taxon>Bacteria</taxon>
        <taxon>Bacillati</taxon>
        <taxon>Bacillota</taxon>
        <taxon>Bacilli</taxon>
        <taxon>Bacillales</taxon>
        <taxon>Caryophanaceae</taxon>
        <taxon>Caryophanon</taxon>
    </lineage>
</organism>
<evidence type="ECO:0000313" key="2">
    <source>
        <dbReference type="Proteomes" id="UP000093199"/>
    </source>
</evidence>
<dbReference type="EMBL" id="MASJ01000001">
    <property type="protein sequence ID" value="OCS88538.1"/>
    <property type="molecule type" value="Genomic_DNA"/>
</dbReference>
<name>A0A1C0YMZ4_9BACL</name>
<dbReference type="Proteomes" id="UP000093199">
    <property type="component" value="Unassembled WGS sequence"/>
</dbReference>
<gene>
    <name evidence="1" type="ORF">A6M13_01450</name>
</gene>
<accession>A0A1C0YMZ4</accession>